<dbReference type="Gene3D" id="3.40.50.1820">
    <property type="entry name" value="alpha/beta hydrolase"/>
    <property type="match status" value="1"/>
</dbReference>
<proteinExistence type="predicted"/>
<gene>
    <name evidence="2" type="ORF">SAMN04489730_3950</name>
</gene>
<dbReference type="AlphaFoldDB" id="A0A1K1RTQ1"/>
<evidence type="ECO:0000259" key="1">
    <source>
        <dbReference type="Pfam" id="PF00561"/>
    </source>
</evidence>
<dbReference type="EMBL" id="FPJG01000006">
    <property type="protein sequence ID" value="SFW75544.1"/>
    <property type="molecule type" value="Genomic_DNA"/>
</dbReference>
<protein>
    <submittedName>
        <fullName evidence="2">Pimeloyl-ACP methyl ester carboxylesterase</fullName>
    </submittedName>
</protein>
<dbReference type="Proteomes" id="UP000182740">
    <property type="component" value="Unassembled WGS sequence"/>
</dbReference>
<organism evidence="2 3">
    <name type="scientific">Amycolatopsis australiensis</name>
    <dbReference type="NCBI Taxonomy" id="546364"/>
    <lineage>
        <taxon>Bacteria</taxon>
        <taxon>Bacillati</taxon>
        <taxon>Actinomycetota</taxon>
        <taxon>Actinomycetes</taxon>
        <taxon>Pseudonocardiales</taxon>
        <taxon>Pseudonocardiaceae</taxon>
        <taxon>Amycolatopsis</taxon>
    </lineage>
</organism>
<dbReference type="Pfam" id="PF00561">
    <property type="entry name" value="Abhydrolase_1"/>
    <property type="match status" value="1"/>
</dbReference>
<name>A0A1K1RTQ1_9PSEU</name>
<evidence type="ECO:0000313" key="3">
    <source>
        <dbReference type="Proteomes" id="UP000182740"/>
    </source>
</evidence>
<dbReference type="InterPro" id="IPR029058">
    <property type="entry name" value="AB_hydrolase_fold"/>
</dbReference>
<reference evidence="3" key="1">
    <citation type="submission" date="2016-11" db="EMBL/GenBank/DDBJ databases">
        <authorList>
            <person name="Varghese N."/>
            <person name="Submissions S."/>
        </authorList>
    </citation>
    <scope>NUCLEOTIDE SEQUENCE [LARGE SCALE GENOMIC DNA]</scope>
    <source>
        <strain evidence="3">DSM 44671</strain>
    </source>
</reference>
<accession>A0A1K1RTQ1</accession>
<keyword evidence="3" id="KW-1185">Reference proteome</keyword>
<evidence type="ECO:0000313" key="2">
    <source>
        <dbReference type="EMBL" id="SFW75544.1"/>
    </source>
</evidence>
<dbReference type="STRING" id="546364.SAMN04489730_3950"/>
<dbReference type="SUPFAM" id="SSF53474">
    <property type="entry name" value="alpha/beta-Hydrolases"/>
    <property type="match status" value="1"/>
</dbReference>
<dbReference type="RefSeq" id="WP_072477669.1">
    <property type="nucleotide sequence ID" value="NZ_FPJG01000006.1"/>
</dbReference>
<dbReference type="PANTHER" id="PTHR46438">
    <property type="entry name" value="ALPHA/BETA-HYDROLASES SUPERFAMILY PROTEIN"/>
    <property type="match status" value="1"/>
</dbReference>
<dbReference type="GO" id="GO:0003824">
    <property type="term" value="F:catalytic activity"/>
    <property type="evidence" value="ECO:0007669"/>
    <property type="project" value="UniProtKB-ARBA"/>
</dbReference>
<dbReference type="PRINTS" id="PR00111">
    <property type="entry name" value="ABHYDROLASE"/>
</dbReference>
<dbReference type="InterPro" id="IPR000073">
    <property type="entry name" value="AB_hydrolase_1"/>
</dbReference>
<dbReference type="PANTHER" id="PTHR46438:SF11">
    <property type="entry name" value="LIPASE-RELATED"/>
    <property type="match status" value="1"/>
</dbReference>
<feature type="domain" description="AB hydrolase-1" evidence="1">
    <location>
        <begin position="31"/>
        <end position="274"/>
    </location>
</feature>
<sequence>MTIWTELLGSQTRYLGEKYRTRVIEAGDGEPLLLLHGVGGHAEAYARNVTRLGEHCRAMAIDLLWHGFSGKPGFTHDAVGTYVDQVLDLLDSEGIERAHVEGESLGGWVALTLALEHPGRVGKLVLNTTAGIKWRPGSVHERPAEGREALRARSLAAIENPVPETVRARLEWLMARPDRVTGELVEVRRRIYAEPATNAALRTVFENSFGFGSGPDRKIAEERLAEVSVPTLVLWSDHNPGSGPDVGRRIAELVPGAAFHCVADAAHWPQWEQPEEHDRVVLDFLGRAE</sequence>